<dbReference type="InterPro" id="IPR001173">
    <property type="entry name" value="Glyco_trans_2-like"/>
</dbReference>
<dbReference type="Proteomes" id="UP000598633">
    <property type="component" value="Unassembled WGS sequence"/>
</dbReference>
<proteinExistence type="predicted"/>
<comment type="caution">
    <text evidence="2">The sequence shown here is derived from an EMBL/GenBank/DDBJ whole genome shotgun (WGS) entry which is preliminary data.</text>
</comment>
<dbReference type="PANTHER" id="PTHR48090">
    <property type="entry name" value="UNDECAPRENYL-PHOSPHATE 4-DEOXY-4-FORMAMIDO-L-ARABINOSE TRANSFERASE-RELATED"/>
    <property type="match status" value="1"/>
</dbReference>
<organism evidence="2 3">
    <name type="scientific">Candidatus Sulfomarinibacter kjeldsenii</name>
    <dbReference type="NCBI Taxonomy" id="2885994"/>
    <lineage>
        <taxon>Bacteria</taxon>
        <taxon>Pseudomonadati</taxon>
        <taxon>Acidobacteriota</taxon>
        <taxon>Thermoanaerobaculia</taxon>
        <taxon>Thermoanaerobaculales</taxon>
        <taxon>Candidatus Sulfomarinibacteraceae</taxon>
        <taxon>Candidatus Sulfomarinibacter</taxon>
    </lineage>
</organism>
<accession>A0A8J6YAV1</accession>
<protein>
    <submittedName>
        <fullName evidence="2">Glycosyltransferase family 2 protein</fullName>
    </submittedName>
</protein>
<evidence type="ECO:0000313" key="3">
    <source>
        <dbReference type="Proteomes" id="UP000598633"/>
    </source>
</evidence>
<name>A0A8J6YAV1_9BACT</name>
<dbReference type="InterPro" id="IPR029044">
    <property type="entry name" value="Nucleotide-diphossugar_trans"/>
</dbReference>
<evidence type="ECO:0000313" key="2">
    <source>
        <dbReference type="EMBL" id="MBD3870340.1"/>
    </source>
</evidence>
<feature type="domain" description="Glycosyltransferase 2-like" evidence="1">
    <location>
        <begin position="4"/>
        <end position="178"/>
    </location>
</feature>
<dbReference type="SUPFAM" id="SSF53448">
    <property type="entry name" value="Nucleotide-diphospho-sugar transferases"/>
    <property type="match status" value="1"/>
</dbReference>
<reference evidence="2 3" key="1">
    <citation type="submission" date="2020-08" db="EMBL/GenBank/DDBJ databases">
        <title>Acidobacteriota in marine sediments use diverse sulfur dissimilation pathways.</title>
        <authorList>
            <person name="Wasmund K."/>
        </authorList>
    </citation>
    <scope>NUCLEOTIDE SEQUENCE [LARGE SCALE GENOMIC DNA]</scope>
    <source>
        <strain evidence="2">MAG AM3-A</strain>
    </source>
</reference>
<dbReference type="Pfam" id="PF00535">
    <property type="entry name" value="Glycos_transf_2"/>
    <property type="match status" value="1"/>
</dbReference>
<gene>
    <name evidence="2" type="ORF">IFJ97_03140</name>
</gene>
<dbReference type="CDD" id="cd04179">
    <property type="entry name" value="DPM_DPG-synthase_like"/>
    <property type="match status" value="1"/>
</dbReference>
<sequence>MKLSVVIPVYNEEATLGDLLDMVVAAPLPEQVGELEVVAVDDCSSDETWSELDSWRPSPRQDGCRVTIVRERHPQNRGKGAALRTGFAAASGEVLLIQDADLEYDPAEYPALLQPIIAGRAEVVYGSRFLGGPHRVLFYWHYLGNQLLTLMSNMFSDLNLTDMETCYKVFVKKVLEHITLKSDRFGFEPEFTAKVARLGVRIYEVPISYHGRTYAEGKKIGWKDGVSAIWSILRFNIWDR</sequence>
<dbReference type="Gene3D" id="3.90.550.10">
    <property type="entry name" value="Spore Coat Polysaccharide Biosynthesis Protein SpsA, Chain A"/>
    <property type="match status" value="1"/>
</dbReference>
<dbReference type="PANTHER" id="PTHR48090:SF7">
    <property type="entry name" value="RFBJ PROTEIN"/>
    <property type="match status" value="1"/>
</dbReference>
<dbReference type="InterPro" id="IPR050256">
    <property type="entry name" value="Glycosyltransferase_2"/>
</dbReference>
<dbReference type="AlphaFoldDB" id="A0A8J6YAV1"/>
<dbReference type="EMBL" id="JACXWA010000055">
    <property type="protein sequence ID" value="MBD3870340.1"/>
    <property type="molecule type" value="Genomic_DNA"/>
</dbReference>
<evidence type="ECO:0000259" key="1">
    <source>
        <dbReference type="Pfam" id="PF00535"/>
    </source>
</evidence>